<evidence type="ECO:0000313" key="3">
    <source>
        <dbReference type="Proteomes" id="UP001204061"/>
    </source>
</evidence>
<feature type="chain" id="PRO_5043319170" evidence="1">
    <location>
        <begin position="21"/>
        <end position="310"/>
    </location>
</feature>
<dbReference type="InterPro" id="IPR019106">
    <property type="entry name" value="T4SS_TrbC"/>
</dbReference>
<dbReference type="NCBIfam" id="TIGR02742">
    <property type="entry name" value="TrbC_Ftype"/>
    <property type="match status" value="1"/>
</dbReference>
<dbReference type="InterPro" id="IPR014113">
    <property type="entry name" value="T4SS_TrbC_subgr"/>
</dbReference>
<reference evidence="2" key="1">
    <citation type="submission" date="2022-08" db="EMBL/GenBank/DDBJ databases">
        <title>A global survey of hypervirulent Aeromonas hydrophila identified this emerging pathogen in farmed fish in the lower Mekong River basin.</title>
        <authorList>
            <person name="Xu T."/>
            <person name="Rasmussen-Ivey C.R."/>
            <person name="Moen F.S."/>
            <person name="Fernandez Bravo A."/>
            <person name="Lamy B."/>
            <person name="Beaz-Hidalgo R."/>
            <person name="Khan C.D."/>
            <person name="Castro Escarpulli G."/>
            <person name="Yasin I.S.M."/>
            <person name="Figueras M.J."/>
            <person name="Azzam Sayuti M."/>
            <person name="Karim M.M."/>
            <person name="Alam K.M."/>
            <person name="Le T.T.T."/>
            <person name="Thao N.H.P."/>
            <person name="Addo S."/>
            <person name="Duodu S."/>
            <person name="Ali S."/>
            <person name="Mey S."/>
            <person name="Somony T."/>
            <person name="Liles M.R."/>
        </authorList>
    </citation>
    <scope>NUCLEOTIDE SEQUENCE</scope>
    <source>
        <strain evidence="2">0.14</strain>
    </source>
</reference>
<proteinExistence type="predicted"/>
<dbReference type="AlphaFoldDB" id="A0AAW5MGL1"/>
<gene>
    <name evidence="2" type="primary">trbC</name>
    <name evidence="2" type="ORF">NS965_20005</name>
</gene>
<protein>
    <submittedName>
        <fullName evidence="2">Type-F conjugative transfer system pilin assembly protein TrbC</fullName>
    </submittedName>
</protein>
<dbReference type="Proteomes" id="UP001204061">
    <property type="component" value="Unassembled WGS sequence"/>
</dbReference>
<dbReference type="EMBL" id="JANLFC010000078">
    <property type="protein sequence ID" value="MCR4450670.1"/>
    <property type="molecule type" value="Genomic_DNA"/>
</dbReference>
<sequence>MNNTMITFFLLFSSIFSAMASPVDEAATTYDAASTVNLENVDANSAFRTGNELINSKSAVDSIIDPSLQQKIRNAQDRANGMIPSLNDDISVWMEKSKSRREETEALIKKVRDNQKSDSSDTNVITATKDTVDIGEMVRRYGSASSAMIRGEAPRESIPTLLVFVSMSMPTEMLEQYARQANDAGGVLVLRGLIGNSMRQTVAALQSLMKKTGANTLIDPTLYQRFSVSRVPTIIVTDGVIMPCSPEETDCSKKLPAYDQITGNVSIDYALSSFSSSGSAVEKATEHLNMLRKQPFGVTEAGLNIQRKDN</sequence>
<name>A0AAW5MGL1_AERVE</name>
<evidence type="ECO:0000256" key="1">
    <source>
        <dbReference type="SAM" id="SignalP"/>
    </source>
</evidence>
<accession>A0AAW5MGL1</accession>
<comment type="caution">
    <text evidence="2">The sequence shown here is derived from an EMBL/GenBank/DDBJ whole genome shotgun (WGS) entry which is preliminary data.</text>
</comment>
<dbReference type="RefSeq" id="WP_257725928.1">
    <property type="nucleotide sequence ID" value="NZ_JANLFC010000078.1"/>
</dbReference>
<evidence type="ECO:0000313" key="2">
    <source>
        <dbReference type="EMBL" id="MCR4450670.1"/>
    </source>
</evidence>
<keyword evidence="1" id="KW-0732">Signal</keyword>
<feature type="signal peptide" evidence="1">
    <location>
        <begin position="1"/>
        <end position="20"/>
    </location>
</feature>
<organism evidence="2 3">
    <name type="scientific">Aeromonas veronii</name>
    <dbReference type="NCBI Taxonomy" id="654"/>
    <lineage>
        <taxon>Bacteria</taxon>
        <taxon>Pseudomonadati</taxon>
        <taxon>Pseudomonadota</taxon>
        <taxon>Gammaproteobacteria</taxon>
        <taxon>Aeromonadales</taxon>
        <taxon>Aeromonadaceae</taxon>
        <taxon>Aeromonas</taxon>
    </lineage>
</organism>
<dbReference type="Pfam" id="PF09673">
    <property type="entry name" value="TrbC_Ftype"/>
    <property type="match status" value="1"/>
</dbReference>